<dbReference type="RefSeq" id="WP_142713620.1">
    <property type="nucleotide sequence ID" value="NZ_FXTH01000004.1"/>
</dbReference>
<keyword evidence="1" id="KW-1133">Transmembrane helix</keyword>
<feature type="transmembrane region" description="Helical" evidence="1">
    <location>
        <begin position="59"/>
        <end position="76"/>
    </location>
</feature>
<organism evidence="3 4">
    <name type="scientific">Fodinibius sediminis</name>
    <dbReference type="NCBI Taxonomy" id="1214077"/>
    <lineage>
        <taxon>Bacteria</taxon>
        <taxon>Pseudomonadati</taxon>
        <taxon>Balneolota</taxon>
        <taxon>Balneolia</taxon>
        <taxon>Balneolales</taxon>
        <taxon>Balneolaceae</taxon>
        <taxon>Fodinibius</taxon>
    </lineage>
</organism>
<protein>
    <submittedName>
        <fullName evidence="3">CAAX protease self-immunity</fullName>
    </submittedName>
</protein>
<name>A0A521BWD4_9BACT</name>
<evidence type="ECO:0000259" key="2">
    <source>
        <dbReference type="Pfam" id="PF02517"/>
    </source>
</evidence>
<keyword evidence="4" id="KW-1185">Reference proteome</keyword>
<dbReference type="PANTHER" id="PTHR39430">
    <property type="entry name" value="MEMBRANE-ASSOCIATED PROTEASE-RELATED"/>
    <property type="match status" value="1"/>
</dbReference>
<keyword evidence="3" id="KW-0645">Protease</keyword>
<dbReference type="GO" id="GO:0006508">
    <property type="term" value="P:proteolysis"/>
    <property type="evidence" value="ECO:0007669"/>
    <property type="project" value="UniProtKB-KW"/>
</dbReference>
<feature type="transmembrane region" description="Helical" evidence="1">
    <location>
        <begin position="259"/>
        <end position="281"/>
    </location>
</feature>
<dbReference type="EMBL" id="FXTH01000004">
    <property type="protein sequence ID" value="SMO51456.1"/>
    <property type="molecule type" value="Genomic_DNA"/>
</dbReference>
<accession>A0A521BWD4</accession>
<proteinExistence type="predicted"/>
<feature type="domain" description="CAAX prenyl protease 2/Lysostaphin resistance protein A-like" evidence="2">
    <location>
        <begin position="142"/>
        <end position="233"/>
    </location>
</feature>
<gene>
    <name evidence="3" type="ORF">SAMN06265218_10499</name>
</gene>
<dbReference type="OrthoDB" id="1523022at2"/>
<feature type="transmembrane region" description="Helical" evidence="1">
    <location>
        <begin position="138"/>
        <end position="156"/>
    </location>
</feature>
<sequence length="291" mass="33515">MNNSNIFIILKSTLSSLFLALLFIYIIGGIWLFPFNFLLPQHFNNFSAITIIGRVIERTGFLIIFLTTLLTIKEIYHNFNGYLPSADLYWRERIYIFSKTALITFLCLTVTYLVAILSGLVKIDFYSDHLFISDFSSSLYSFFFLGIIGHFFVAIGEEMVYRGLIFRYLLQKAENTQVAIVISSLIFSLFHFHYTEPLSFVLAFLGGYLFALIYFLSGTLLYSISIHWTFNLFMHVFTPGHKDYQVNYLNLEIPVIPGWGTYFDLVKIGAIIMAIIAISVLKVQGFQKTKL</sequence>
<dbReference type="AlphaFoldDB" id="A0A521BWD4"/>
<evidence type="ECO:0000256" key="1">
    <source>
        <dbReference type="SAM" id="Phobius"/>
    </source>
</evidence>
<dbReference type="GO" id="GO:0080120">
    <property type="term" value="P:CAAX-box protein maturation"/>
    <property type="evidence" value="ECO:0007669"/>
    <property type="project" value="UniProtKB-ARBA"/>
</dbReference>
<keyword evidence="1" id="KW-0812">Transmembrane</keyword>
<reference evidence="3 4" key="1">
    <citation type="submission" date="2017-05" db="EMBL/GenBank/DDBJ databases">
        <authorList>
            <person name="Varghese N."/>
            <person name="Submissions S."/>
        </authorList>
    </citation>
    <scope>NUCLEOTIDE SEQUENCE [LARGE SCALE GENOMIC DNA]</scope>
    <source>
        <strain evidence="3 4">DSM 21194</strain>
    </source>
</reference>
<dbReference type="Pfam" id="PF02517">
    <property type="entry name" value="Rce1-like"/>
    <property type="match status" value="1"/>
</dbReference>
<feature type="transmembrane region" description="Helical" evidence="1">
    <location>
        <begin position="201"/>
        <end position="224"/>
    </location>
</feature>
<keyword evidence="1" id="KW-0472">Membrane</keyword>
<dbReference type="PANTHER" id="PTHR39430:SF1">
    <property type="entry name" value="PROTEASE"/>
    <property type="match status" value="1"/>
</dbReference>
<feature type="transmembrane region" description="Helical" evidence="1">
    <location>
        <begin position="17"/>
        <end position="39"/>
    </location>
</feature>
<evidence type="ECO:0000313" key="4">
    <source>
        <dbReference type="Proteomes" id="UP000317593"/>
    </source>
</evidence>
<evidence type="ECO:0000313" key="3">
    <source>
        <dbReference type="EMBL" id="SMO51456.1"/>
    </source>
</evidence>
<keyword evidence="3" id="KW-0378">Hydrolase</keyword>
<feature type="transmembrane region" description="Helical" evidence="1">
    <location>
        <begin position="176"/>
        <end position="194"/>
    </location>
</feature>
<dbReference type="InterPro" id="IPR003675">
    <property type="entry name" value="Rce1/LyrA-like_dom"/>
</dbReference>
<dbReference type="Proteomes" id="UP000317593">
    <property type="component" value="Unassembled WGS sequence"/>
</dbReference>
<feature type="transmembrane region" description="Helical" evidence="1">
    <location>
        <begin position="96"/>
        <end position="117"/>
    </location>
</feature>
<dbReference type="GO" id="GO:0004175">
    <property type="term" value="F:endopeptidase activity"/>
    <property type="evidence" value="ECO:0007669"/>
    <property type="project" value="UniProtKB-ARBA"/>
</dbReference>